<dbReference type="Pfam" id="PF11901">
    <property type="entry name" value="DM9"/>
    <property type="match status" value="1"/>
</dbReference>
<evidence type="ECO:0000256" key="1">
    <source>
        <dbReference type="SAM" id="MobiDB-lite"/>
    </source>
</evidence>
<dbReference type="SMART" id="SM00696">
    <property type="entry name" value="DM9"/>
    <property type="match status" value="2"/>
</dbReference>
<evidence type="ECO:0000313" key="2">
    <source>
        <dbReference type="EnsemblMetazoa" id="ENSAATROPP005785"/>
    </source>
</evidence>
<dbReference type="EnsemblMetazoa" id="ENSAATROPT006375">
    <property type="protein sequence ID" value="ENSAATROPP005785"/>
    <property type="gene ID" value="ENSAATROPG005165"/>
</dbReference>
<feature type="region of interest" description="Disordered" evidence="1">
    <location>
        <begin position="27"/>
        <end position="49"/>
    </location>
</feature>
<feature type="compositionally biased region" description="Gly residues" evidence="1">
    <location>
        <begin position="34"/>
        <end position="49"/>
    </location>
</feature>
<proteinExistence type="predicted"/>
<evidence type="ECO:0000313" key="3">
    <source>
        <dbReference type="Proteomes" id="UP000075880"/>
    </source>
</evidence>
<protein>
    <recommendedName>
        <fullName evidence="4">DUF3421 domain-containing protein</fullName>
    </recommendedName>
</protein>
<dbReference type="PANTHER" id="PTHR31649:SF10">
    <property type="entry name" value="IP19903P-RELATED"/>
    <property type="match status" value="1"/>
</dbReference>
<dbReference type="AlphaFoldDB" id="A0AAG5D4H2"/>
<reference evidence="2" key="1">
    <citation type="submission" date="2024-04" db="UniProtKB">
        <authorList>
            <consortium name="EnsemblMetazoa"/>
        </authorList>
    </citation>
    <scope>IDENTIFICATION</scope>
    <source>
        <strain evidence="2">EBRO</strain>
    </source>
</reference>
<organism evidence="2 3">
    <name type="scientific">Anopheles atroparvus</name>
    <name type="common">European mosquito</name>
    <dbReference type="NCBI Taxonomy" id="41427"/>
    <lineage>
        <taxon>Eukaryota</taxon>
        <taxon>Metazoa</taxon>
        <taxon>Ecdysozoa</taxon>
        <taxon>Arthropoda</taxon>
        <taxon>Hexapoda</taxon>
        <taxon>Insecta</taxon>
        <taxon>Pterygota</taxon>
        <taxon>Neoptera</taxon>
        <taxon>Endopterygota</taxon>
        <taxon>Diptera</taxon>
        <taxon>Nematocera</taxon>
        <taxon>Culicoidea</taxon>
        <taxon>Culicidae</taxon>
        <taxon>Anophelinae</taxon>
        <taxon>Anopheles</taxon>
    </lineage>
</organism>
<dbReference type="PANTHER" id="PTHR31649">
    <property type="entry name" value="AGAP009604-PA"/>
    <property type="match status" value="1"/>
</dbReference>
<dbReference type="InterPro" id="IPR006616">
    <property type="entry name" value="DM9_repeat"/>
</dbReference>
<sequence>MANNCSQNVELSGNVMHLVNSTVQIYTGTTSGRSNGGKEGGGSNGGRGNGHVNTEIISLRWVHCTGRDALPAGAVLAGEDPDGDLLYVGRAYHDDNQLPAKVVPGKGFAVVSNAGQVVRKESFEVLCCGKVSWVRPEHGSVIPPKAIIGGRTSTGEALYIGRGYSPVKLMMGKIVPREQTLYIAYGGWEYPTTQYEYLVEG</sequence>
<accession>A0AAG5D4H2</accession>
<evidence type="ECO:0008006" key="4">
    <source>
        <dbReference type="Google" id="ProtNLM"/>
    </source>
</evidence>
<keyword evidence="3" id="KW-1185">Reference proteome</keyword>
<name>A0AAG5D4H2_ANOAO</name>
<dbReference type="Proteomes" id="UP000075880">
    <property type="component" value="Unassembled WGS sequence"/>
</dbReference>